<sequence>MNKLANIICVPYRGVVPPLKGEELTSLHQKLENRWDVMEDNHLGK</sequence>
<name>A0A382TK73_9ZZZZ</name>
<dbReference type="AlphaFoldDB" id="A0A382TK73"/>
<dbReference type="EMBL" id="UINC01137250">
    <property type="protein sequence ID" value="SVD22480.1"/>
    <property type="molecule type" value="Genomic_DNA"/>
</dbReference>
<evidence type="ECO:0000313" key="1">
    <source>
        <dbReference type="EMBL" id="SVD22480.1"/>
    </source>
</evidence>
<reference evidence="1" key="1">
    <citation type="submission" date="2018-05" db="EMBL/GenBank/DDBJ databases">
        <authorList>
            <person name="Lanie J.A."/>
            <person name="Ng W.-L."/>
            <person name="Kazmierczak K.M."/>
            <person name="Andrzejewski T.M."/>
            <person name="Davidsen T.M."/>
            <person name="Wayne K.J."/>
            <person name="Tettelin H."/>
            <person name="Glass J.I."/>
            <person name="Rusch D."/>
            <person name="Podicherti R."/>
            <person name="Tsui H.-C.T."/>
            <person name="Winkler M.E."/>
        </authorList>
    </citation>
    <scope>NUCLEOTIDE SEQUENCE</scope>
</reference>
<proteinExistence type="predicted"/>
<organism evidence="1">
    <name type="scientific">marine metagenome</name>
    <dbReference type="NCBI Taxonomy" id="408172"/>
    <lineage>
        <taxon>unclassified sequences</taxon>
        <taxon>metagenomes</taxon>
        <taxon>ecological metagenomes</taxon>
    </lineage>
</organism>
<gene>
    <name evidence="1" type="ORF">METZ01_LOCUS375334</name>
</gene>
<accession>A0A382TK73</accession>
<protein>
    <submittedName>
        <fullName evidence="1">Uncharacterized protein</fullName>
    </submittedName>
</protein>